<dbReference type="FunFam" id="3.40.50.300:FF:001148">
    <property type="entry name" value="Pre-mRNA-splicing factor ATP-dependent RNA helicase DHX15/PRP43"/>
    <property type="match status" value="1"/>
</dbReference>
<reference evidence="11" key="1">
    <citation type="submission" date="2021-09" db="EMBL/GenBank/DDBJ databases">
        <authorList>
            <consortium name="AG Swart"/>
            <person name="Singh M."/>
            <person name="Singh A."/>
            <person name="Seah K."/>
            <person name="Emmerich C."/>
        </authorList>
    </citation>
    <scope>NUCLEOTIDE SEQUENCE</scope>
    <source>
        <strain evidence="11">ATCC30299</strain>
    </source>
</reference>
<evidence type="ECO:0000259" key="9">
    <source>
        <dbReference type="PROSITE" id="PS51192"/>
    </source>
</evidence>
<evidence type="ECO:0000256" key="5">
    <source>
        <dbReference type="ARBA" id="ARBA00022806"/>
    </source>
</evidence>
<dbReference type="CDD" id="cd18791">
    <property type="entry name" value="SF2_C_RHA"/>
    <property type="match status" value="1"/>
</dbReference>
<dbReference type="EMBL" id="CAJZBQ010000057">
    <property type="protein sequence ID" value="CAG9334012.1"/>
    <property type="molecule type" value="Genomic_DNA"/>
</dbReference>
<dbReference type="InterPro" id="IPR011545">
    <property type="entry name" value="DEAD/DEAH_box_helicase_dom"/>
</dbReference>
<dbReference type="Pfam" id="PF21010">
    <property type="entry name" value="HA2_C"/>
    <property type="match status" value="1"/>
</dbReference>
<dbReference type="Pfam" id="PF00271">
    <property type="entry name" value="Helicase_C"/>
    <property type="match status" value="1"/>
</dbReference>
<dbReference type="FunFam" id="3.40.50.300:FF:000007">
    <property type="entry name" value="Pre-mRNA-splicing factor ATP-dependent RNA helicase"/>
    <property type="match status" value="1"/>
</dbReference>
<dbReference type="Pfam" id="PF07717">
    <property type="entry name" value="OB_NTP_bind"/>
    <property type="match status" value="1"/>
</dbReference>
<dbReference type="InterPro" id="IPR007502">
    <property type="entry name" value="Helicase-assoc_dom"/>
</dbReference>
<dbReference type="EC" id="3.6.4.13" evidence="1"/>
<dbReference type="SMART" id="SM00490">
    <property type="entry name" value="HELICc"/>
    <property type="match status" value="1"/>
</dbReference>
<evidence type="ECO:0000256" key="1">
    <source>
        <dbReference type="ARBA" id="ARBA00012552"/>
    </source>
</evidence>
<dbReference type="Pfam" id="PF04408">
    <property type="entry name" value="WHD_HA2"/>
    <property type="match status" value="1"/>
</dbReference>
<evidence type="ECO:0000259" key="10">
    <source>
        <dbReference type="PROSITE" id="PS51194"/>
    </source>
</evidence>
<dbReference type="Pfam" id="PF00270">
    <property type="entry name" value="DEAD"/>
    <property type="match status" value="1"/>
</dbReference>
<dbReference type="GO" id="GO:0005524">
    <property type="term" value="F:ATP binding"/>
    <property type="evidence" value="ECO:0007669"/>
    <property type="project" value="UniProtKB-KW"/>
</dbReference>
<keyword evidence="12" id="KW-1185">Reference proteome</keyword>
<dbReference type="InterPro" id="IPR001650">
    <property type="entry name" value="Helicase_C-like"/>
</dbReference>
<dbReference type="InterPro" id="IPR014001">
    <property type="entry name" value="Helicase_ATP-bd"/>
</dbReference>
<dbReference type="Gene3D" id="1.20.120.1080">
    <property type="match status" value="1"/>
</dbReference>
<evidence type="ECO:0000313" key="11">
    <source>
        <dbReference type="EMBL" id="CAG9334012.1"/>
    </source>
</evidence>
<dbReference type="GO" id="GO:0006397">
    <property type="term" value="P:mRNA processing"/>
    <property type="evidence" value="ECO:0007669"/>
    <property type="project" value="UniProtKB-KW"/>
</dbReference>
<dbReference type="Gene3D" id="3.40.50.300">
    <property type="entry name" value="P-loop containing nucleotide triphosphate hydrolases"/>
    <property type="match status" value="2"/>
</dbReference>
<dbReference type="PROSITE" id="PS51192">
    <property type="entry name" value="HELICASE_ATP_BIND_1"/>
    <property type="match status" value="1"/>
</dbReference>
<evidence type="ECO:0000256" key="8">
    <source>
        <dbReference type="ARBA" id="ARBA00047984"/>
    </source>
</evidence>
<comment type="caution">
    <text evidence="11">The sequence shown here is derived from an EMBL/GenBank/DDBJ whole genome shotgun (WGS) entry which is preliminary data.</text>
</comment>
<keyword evidence="3" id="KW-0547">Nucleotide-binding</keyword>
<dbReference type="PROSITE" id="PS00690">
    <property type="entry name" value="DEAH_ATP_HELICASE"/>
    <property type="match status" value="1"/>
</dbReference>
<evidence type="ECO:0000313" key="12">
    <source>
        <dbReference type="Proteomes" id="UP001162131"/>
    </source>
</evidence>
<dbReference type="SMART" id="SM00847">
    <property type="entry name" value="HA2"/>
    <property type="match status" value="1"/>
</dbReference>
<dbReference type="Proteomes" id="UP001162131">
    <property type="component" value="Unassembled WGS sequence"/>
</dbReference>
<evidence type="ECO:0000256" key="4">
    <source>
        <dbReference type="ARBA" id="ARBA00022801"/>
    </source>
</evidence>
<dbReference type="FunFam" id="1.20.120.1080:FF:000001">
    <property type="entry name" value="Pre-mRNA-splicing factor ATP-dependent RNA helicase"/>
    <property type="match status" value="1"/>
</dbReference>
<keyword evidence="6" id="KW-0067">ATP-binding</keyword>
<dbReference type="InterPro" id="IPR011709">
    <property type="entry name" value="DEAD-box_helicase_OB_fold"/>
</dbReference>
<keyword evidence="2" id="KW-0507">mRNA processing</keyword>
<dbReference type="GO" id="GO:0003723">
    <property type="term" value="F:RNA binding"/>
    <property type="evidence" value="ECO:0007669"/>
    <property type="project" value="TreeGrafter"/>
</dbReference>
<dbReference type="SUPFAM" id="SSF52540">
    <property type="entry name" value="P-loop containing nucleoside triphosphate hydrolases"/>
    <property type="match status" value="1"/>
</dbReference>
<dbReference type="InterPro" id="IPR002464">
    <property type="entry name" value="DNA/RNA_helicase_DEAH_CS"/>
</dbReference>
<evidence type="ECO:0000256" key="3">
    <source>
        <dbReference type="ARBA" id="ARBA00022741"/>
    </source>
</evidence>
<evidence type="ECO:0000256" key="7">
    <source>
        <dbReference type="ARBA" id="ARBA00023187"/>
    </source>
</evidence>
<dbReference type="GO" id="GO:0008380">
    <property type="term" value="P:RNA splicing"/>
    <property type="evidence" value="ECO:0007669"/>
    <property type="project" value="UniProtKB-KW"/>
</dbReference>
<keyword evidence="7" id="KW-0508">mRNA splicing</keyword>
<gene>
    <name evidence="11" type="ORF">BSTOLATCC_MIC59817</name>
</gene>
<dbReference type="PANTHER" id="PTHR18934">
    <property type="entry name" value="ATP-DEPENDENT RNA HELICASE"/>
    <property type="match status" value="1"/>
</dbReference>
<dbReference type="AlphaFoldDB" id="A0AAU9K741"/>
<dbReference type="GO" id="GO:0016787">
    <property type="term" value="F:hydrolase activity"/>
    <property type="evidence" value="ECO:0007669"/>
    <property type="project" value="UniProtKB-KW"/>
</dbReference>
<sequence>MKRLRSRSPARKTINQSINPFTNKQYSNKYRKLREEREKLPIFDALPQFDKMFNKNQVVILQGETGSGKTTQIPQYILEKGYAKGKLVACTQPRRVAAMSVAKRVAEEMDVELGQQVGYSIRFEECAGPNTLLKYLTDGMLLREAMTDPTLDKYGVIILDEAHERTLSTDILFGLLKEVLQKRKDLKVVVMSATLDTEKFLGYFKNAPLLTVPGRLYPVELFYTEFPEEDYLWATVRTVMQIHAFEEPGDILVFLTGEEEIESTCDSIRKEAARYKDNVGKLSVIPLYSSLPPAMQQKIFEPAPEVNSNGIPGRKCILSTNIAETSLTIDGIVFVIDSGLSKQKCYNPRMRVESLLVSPISRASAKQRAGRAGRTRPGKCYRLYTEKSYKRELVESTAPEILRSNLANVVLQLKILGIENLVDFDFIDPPSPETMMRALETLHYLRALDDEGELTEEGRLMSEFPLDPELSKLLIISPKYSCGEEMLNLVAMLTSPNPFLRPRDHEDAADKAKSKFVNKDGDHITLINAYQGFENEGRQPYWCSKNFLNPRTMRGAAEIRDQLVVKMNKLDIPIISNKHNISENIRKCIISGFFMQVVHKEKANFYMTLKEKQHVALHPSTGVMRPDWAVYHEYVLTSKKYIRIVSSINPEWLIEIAPQYFDLSHFPDTNGKKLLQEIIDGKNTQK</sequence>
<dbReference type="SMART" id="SM00487">
    <property type="entry name" value="DEXDc"/>
    <property type="match status" value="1"/>
</dbReference>
<evidence type="ECO:0000256" key="6">
    <source>
        <dbReference type="ARBA" id="ARBA00022840"/>
    </source>
</evidence>
<dbReference type="PROSITE" id="PS51194">
    <property type="entry name" value="HELICASE_CTER"/>
    <property type="match status" value="1"/>
</dbReference>
<proteinExistence type="predicted"/>
<keyword evidence="4" id="KW-0378">Hydrolase</keyword>
<name>A0AAU9K741_9CILI</name>
<keyword evidence="5" id="KW-0347">Helicase</keyword>
<feature type="domain" description="Helicase C-terminal" evidence="10">
    <location>
        <begin position="238"/>
        <end position="417"/>
    </location>
</feature>
<dbReference type="InterPro" id="IPR027417">
    <property type="entry name" value="P-loop_NTPase"/>
</dbReference>
<dbReference type="GO" id="GO:0003724">
    <property type="term" value="F:RNA helicase activity"/>
    <property type="evidence" value="ECO:0007669"/>
    <property type="project" value="UniProtKB-EC"/>
</dbReference>
<comment type="catalytic activity">
    <reaction evidence="8">
        <text>ATP + H2O = ADP + phosphate + H(+)</text>
        <dbReference type="Rhea" id="RHEA:13065"/>
        <dbReference type="ChEBI" id="CHEBI:15377"/>
        <dbReference type="ChEBI" id="CHEBI:15378"/>
        <dbReference type="ChEBI" id="CHEBI:30616"/>
        <dbReference type="ChEBI" id="CHEBI:43474"/>
        <dbReference type="ChEBI" id="CHEBI:456216"/>
        <dbReference type="EC" id="3.6.4.13"/>
    </reaction>
</comment>
<dbReference type="PANTHER" id="PTHR18934:SF109">
    <property type="entry name" value="ATP-DEPENDENT RNA HELICASE DHX15 HOMOLOG"/>
    <property type="match status" value="1"/>
</dbReference>
<accession>A0AAU9K741</accession>
<protein>
    <recommendedName>
        <fullName evidence="1">RNA helicase</fullName>
        <ecNumber evidence="1">3.6.4.13</ecNumber>
    </recommendedName>
</protein>
<dbReference type="InterPro" id="IPR048333">
    <property type="entry name" value="HA2_WH"/>
</dbReference>
<organism evidence="11 12">
    <name type="scientific">Blepharisma stoltei</name>
    <dbReference type="NCBI Taxonomy" id="1481888"/>
    <lineage>
        <taxon>Eukaryota</taxon>
        <taxon>Sar</taxon>
        <taxon>Alveolata</taxon>
        <taxon>Ciliophora</taxon>
        <taxon>Postciliodesmatophora</taxon>
        <taxon>Heterotrichea</taxon>
        <taxon>Heterotrichida</taxon>
        <taxon>Blepharismidae</taxon>
        <taxon>Blepharisma</taxon>
    </lineage>
</organism>
<feature type="domain" description="Helicase ATP-binding" evidence="9">
    <location>
        <begin position="50"/>
        <end position="213"/>
    </location>
</feature>
<evidence type="ECO:0000256" key="2">
    <source>
        <dbReference type="ARBA" id="ARBA00022664"/>
    </source>
</evidence>